<dbReference type="InterPro" id="IPR036188">
    <property type="entry name" value="FAD/NAD-bd_sf"/>
</dbReference>
<dbReference type="SUPFAM" id="SSF51905">
    <property type="entry name" value="FAD/NAD(P)-binding domain"/>
    <property type="match status" value="1"/>
</dbReference>
<comment type="caution">
    <text evidence="8">The sequence shown here is derived from an EMBL/GenBank/DDBJ whole genome shotgun (WGS) entry which is preliminary data.</text>
</comment>
<keyword evidence="4" id="KW-0560">Oxidoreductase</keyword>
<evidence type="ECO:0000256" key="3">
    <source>
        <dbReference type="ARBA" id="ARBA00022827"/>
    </source>
</evidence>
<dbReference type="HOGENOM" id="CLU_1447679_0_0_1"/>
<accession>A0A072PRP0</accession>
<keyword evidence="2" id="KW-0285">Flavoprotein</keyword>
<evidence type="ECO:0000313" key="8">
    <source>
        <dbReference type="EMBL" id="KEF62417.1"/>
    </source>
</evidence>
<dbReference type="GO" id="GO:0004497">
    <property type="term" value="F:monooxygenase activity"/>
    <property type="evidence" value="ECO:0007669"/>
    <property type="project" value="UniProtKB-KW"/>
</dbReference>
<dbReference type="PANTHER" id="PTHR13789:SF215">
    <property type="entry name" value="FAD-BINDING DOMAIN-CONTAINING PROTEIN-RELATED"/>
    <property type="match status" value="1"/>
</dbReference>
<dbReference type="Gene3D" id="3.50.50.60">
    <property type="entry name" value="FAD/NAD(P)-binding domain"/>
    <property type="match status" value="1"/>
</dbReference>
<evidence type="ECO:0000259" key="7">
    <source>
        <dbReference type="Pfam" id="PF01494"/>
    </source>
</evidence>
<evidence type="ECO:0000256" key="5">
    <source>
        <dbReference type="ARBA" id="ARBA00023033"/>
    </source>
</evidence>
<dbReference type="AlphaFoldDB" id="A0A072PRP0"/>
<dbReference type="InterPro" id="IPR002938">
    <property type="entry name" value="FAD-bd"/>
</dbReference>
<feature type="region of interest" description="Disordered" evidence="6">
    <location>
        <begin position="152"/>
        <end position="187"/>
    </location>
</feature>
<reference evidence="8 9" key="1">
    <citation type="submission" date="2013-03" db="EMBL/GenBank/DDBJ databases">
        <title>The Genome Sequence of Exophiala aquamarina CBS 119918.</title>
        <authorList>
            <consortium name="The Broad Institute Genomics Platform"/>
            <person name="Cuomo C."/>
            <person name="de Hoog S."/>
            <person name="Gorbushina A."/>
            <person name="Walker B."/>
            <person name="Young S.K."/>
            <person name="Zeng Q."/>
            <person name="Gargeya S."/>
            <person name="Fitzgerald M."/>
            <person name="Haas B."/>
            <person name="Abouelleil A."/>
            <person name="Allen A.W."/>
            <person name="Alvarado L."/>
            <person name="Arachchi H.M."/>
            <person name="Berlin A.M."/>
            <person name="Chapman S.B."/>
            <person name="Gainer-Dewar J."/>
            <person name="Goldberg J."/>
            <person name="Griggs A."/>
            <person name="Gujja S."/>
            <person name="Hansen M."/>
            <person name="Howarth C."/>
            <person name="Imamovic A."/>
            <person name="Ireland A."/>
            <person name="Larimer J."/>
            <person name="McCowan C."/>
            <person name="Murphy C."/>
            <person name="Pearson M."/>
            <person name="Poon T.W."/>
            <person name="Priest M."/>
            <person name="Roberts A."/>
            <person name="Saif S."/>
            <person name="Shea T."/>
            <person name="Sisk P."/>
            <person name="Sykes S."/>
            <person name="Wortman J."/>
            <person name="Nusbaum C."/>
            <person name="Birren B."/>
        </authorList>
    </citation>
    <scope>NUCLEOTIDE SEQUENCE [LARGE SCALE GENOMIC DNA]</scope>
    <source>
        <strain evidence="8 9">CBS 119918</strain>
    </source>
</reference>
<keyword evidence="9" id="KW-1185">Reference proteome</keyword>
<evidence type="ECO:0000256" key="4">
    <source>
        <dbReference type="ARBA" id="ARBA00023002"/>
    </source>
</evidence>
<name>A0A072PRP0_9EURO</name>
<dbReference type="STRING" id="1182545.A0A072PRP0"/>
<dbReference type="EMBL" id="AMGV01000001">
    <property type="protein sequence ID" value="KEF62417.1"/>
    <property type="molecule type" value="Genomic_DNA"/>
</dbReference>
<dbReference type="OrthoDB" id="9993796at2759"/>
<dbReference type="VEuPathDB" id="FungiDB:A1O9_00389"/>
<dbReference type="PRINTS" id="PR00420">
    <property type="entry name" value="RNGMNOXGNASE"/>
</dbReference>
<proteinExistence type="inferred from homology"/>
<comment type="similarity">
    <text evidence="1">Belongs to the paxM FAD-dependent monooxygenase family.</text>
</comment>
<dbReference type="PANTHER" id="PTHR13789">
    <property type="entry name" value="MONOOXYGENASE"/>
    <property type="match status" value="1"/>
</dbReference>
<dbReference type="InterPro" id="IPR050493">
    <property type="entry name" value="FAD-dep_Monooxygenase_BioMet"/>
</dbReference>
<protein>
    <recommendedName>
        <fullName evidence="7">FAD-binding domain-containing protein</fullName>
    </recommendedName>
</protein>
<keyword evidence="5" id="KW-0503">Monooxygenase</keyword>
<dbReference type="Proteomes" id="UP000027920">
    <property type="component" value="Unassembled WGS sequence"/>
</dbReference>
<dbReference type="GeneID" id="25275341"/>
<gene>
    <name evidence="8" type="ORF">A1O9_00389</name>
</gene>
<evidence type="ECO:0000256" key="6">
    <source>
        <dbReference type="SAM" id="MobiDB-lite"/>
    </source>
</evidence>
<dbReference type="RefSeq" id="XP_013265007.1">
    <property type="nucleotide sequence ID" value="XM_013409553.1"/>
</dbReference>
<evidence type="ECO:0000256" key="1">
    <source>
        <dbReference type="ARBA" id="ARBA00007992"/>
    </source>
</evidence>
<sequence>MTVDVNVKDVRKAEDLKLWRLCQREKPIPTLTKGKVVLIGDAAHPMLPHQGQGGGMAIEDGAALGVLFSNLRSKDEIPERLALFENLRLDRVSAMQVFSSVGQDEAAKITHLAQPYVKGSLPTTPEQYHDYNFTPNILRDAEEMLIHHLWTKSGQNNPHNGERGEEPLLDIVNVREGKEDVGSSSES</sequence>
<dbReference type="Pfam" id="PF01494">
    <property type="entry name" value="FAD_binding_3"/>
    <property type="match status" value="1"/>
</dbReference>
<dbReference type="GO" id="GO:0071949">
    <property type="term" value="F:FAD binding"/>
    <property type="evidence" value="ECO:0007669"/>
    <property type="project" value="InterPro"/>
</dbReference>
<organism evidence="8 9">
    <name type="scientific">Exophiala aquamarina CBS 119918</name>
    <dbReference type="NCBI Taxonomy" id="1182545"/>
    <lineage>
        <taxon>Eukaryota</taxon>
        <taxon>Fungi</taxon>
        <taxon>Dikarya</taxon>
        <taxon>Ascomycota</taxon>
        <taxon>Pezizomycotina</taxon>
        <taxon>Eurotiomycetes</taxon>
        <taxon>Chaetothyriomycetidae</taxon>
        <taxon>Chaetothyriales</taxon>
        <taxon>Herpotrichiellaceae</taxon>
        <taxon>Exophiala</taxon>
    </lineage>
</organism>
<feature type="domain" description="FAD-binding" evidence="7">
    <location>
        <begin position="30"/>
        <end position="95"/>
    </location>
</feature>
<evidence type="ECO:0000256" key="2">
    <source>
        <dbReference type="ARBA" id="ARBA00022630"/>
    </source>
</evidence>
<keyword evidence="3" id="KW-0274">FAD</keyword>
<evidence type="ECO:0000313" key="9">
    <source>
        <dbReference type="Proteomes" id="UP000027920"/>
    </source>
</evidence>